<protein>
    <submittedName>
        <fullName evidence="2">Uncharacterized protein</fullName>
    </submittedName>
</protein>
<proteinExistence type="predicted"/>
<keyword evidence="1" id="KW-0812">Transmembrane</keyword>
<reference evidence="2 3" key="1">
    <citation type="submission" date="2018-10" db="EMBL/GenBank/DDBJ databases">
        <authorList>
            <consortium name="IHU Genomes"/>
        </authorList>
    </citation>
    <scope>NUCLEOTIDE SEQUENCE [LARGE SCALE GENOMIC DNA]</scope>
    <source>
        <strain evidence="2 3">A1</strain>
    </source>
</reference>
<keyword evidence="3" id="KW-1185">Reference proteome</keyword>
<name>A0A5K0U7D4_9VIRU</name>
<organism evidence="2 3">
    <name type="scientific">Yasminevirus sp. GU-2018</name>
    <dbReference type="NCBI Taxonomy" id="2420051"/>
    <lineage>
        <taxon>Viruses</taxon>
        <taxon>Varidnaviria</taxon>
        <taxon>Bamfordvirae</taxon>
        <taxon>Nucleocytoviricota</taxon>
        <taxon>Megaviricetes</taxon>
        <taxon>Imitervirales</taxon>
        <taxon>Mimiviridae</taxon>
        <taxon>Klosneuvirinae</taxon>
        <taxon>Yasminevirus</taxon>
        <taxon>Yasminevirus saudimassiliense</taxon>
    </lineage>
</organism>
<accession>A0A5K0U7D4</accession>
<gene>
    <name evidence="2" type="ORF">YASMINEVIRUS_110</name>
</gene>
<sequence length="523" mass="61283">MSINDTENRKFDRYVNQGRRIQNAKEPFYLKQISVFDLYFQLLLKWYYVFKGYINHITQLDITFYRLLEMWLSLFIVNPIQFLVITIFRLIKPNYYYLSFTDDADFKYISLGLVLYKWIFSIVFTIVSPLIAVYSYVVEAINGGDCYKYSTDRTNTLAHDYPVNMHKKFANTTHTIYLFDGIGTDVVDRTFNFTFSLIMNYTHIQYYGFFCHPTVKYFRSTTIIDAVEKYTRRGSPYNKIPAFIEDNIIKVIQGIYSDAGSADNTMYRDMMSNWLAERIRIENPKSVSLVAYSQGSINVALIIDYMLKNVSKYEDILKRINSVILLNGPLAIYDKFDLSQNYFKIYQLYDPKDKISNIPMDGSVPGILIKGVEVIPVNVLNTFQFPHISTLFCPEVYEYIANIIVRDTPYLEERLMEKPARTQDVFLNQLTSLPSGVSNSKIGMYINKKFNALIEGLSTRREIDDFDCSSDNYNDESHNNCDNKCNDPVKHKIDCPKKRKDKCGCHRCRCTKAKKKERYHDRY</sequence>
<keyword evidence="1" id="KW-0472">Membrane</keyword>
<evidence type="ECO:0000256" key="1">
    <source>
        <dbReference type="SAM" id="Phobius"/>
    </source>
</evidence>
<dbReference type="EMBL" id="UPSH01000001">
    <property type="protein sequence ID" value="VBB17647.1"/>
    <property type="molecule type" value="Genomic_DNA"/>
</dbReference>
<comment type="caution">
    <text evidence="2">The sequence shown here is derived from an EMBL/GenBank/DDBJ whole genome shotgun (WGS) entry which is preliminary data.</text>
</comment>
<evidence type="ECO:0000313" key="3">
    <source>
        <dbReference type="Proteomes" id="UP000594342"/>
    </source>
</evidence>
<feature type="transmembrane region" description="Helical" evidence="1">
    <location>
        <begin position="70"/>
        <end position="91"/>
    </location>
</feature>
<feature type="transmembrane region" description="Helical" evidence="1">
    <location>
        <begin position="28"/>
        <end position="50"/>
    </location>
</feature>
<dbReference type="Proteomes" id="UP000594342">
    <property type="component" value="Unassembled WGS sequence"/>
</dbReference>
<feature type="transmembrane region" description="Helical" evidence="1">
    <location>
        <begin position="111"/>
        <end position="137"/>
    </location>
</feature>
<keyword evidence="1" id="KW-1133">Transmembrane helix</keyword>
<evidence type="ECO:0000313" key="2">
    <source>
        <dbReference type="EMBL" id="VBB17647.1"/>
    </source>
</evidence>